<organism evidence="2 3">
    <name type="scientific">Methanococcoides seepicolus</name>
    <dbReference type="NCBI Taxonomy" id="2828780"/>
    <lineage>
        <taxon>Archaea</taxon>
        <taxon>Methanobacteriati</taxon>
        <taxon>Methanobacteriota</taxon>
        <taxon>Stenosarchaea group</taxon>
        <taxon>Methanomicrobia</taxon>
        <taxon>Methanosarcinales</taxon>
        <taxon>Methanosarcinaceae</taxon>
        <taxon>Methanococcoides</taxon>
    </lineage>
</organism>
<dbReference type="PANTHER" id="PTHR40660:SF1">
    <property type="entry name" value="5'-PHOSPHATE OXIDASE PUTATIVE DOMAIN-CONTAINING PROTEIN-RELATED"/>
    <property type="match status" value="1"/>
</dbReference>
<reference evidence="2" key="1">
    <citation type="journal article" date="2021" name="mSystems">
        <title>Bacteria and Archaea Synergistically Convert Glycine Betaine to Biogenic Methane in the Formosa Cold Seep of the South China Sea.</title>
        <authorList>
            <person name="Li L."/>
            <person name="Zhang W."/>
            <person name="Zhang S."/>
            <person name="Song L."/>
            <person name="Sun Q."/>
            <person name="Zhang H."/>
            <person name="Xiang H."/>
            <person name="Dong X."/>
        </authorList>
    </citation>
    <scope>NUCLEOTIDE SEQUENCE</scope>
    <source>
        <strain evidence="2">LLY</strain>
    </source>
</reference>
<dbReference type="Gene3D" id="2.30.110.10">
    <property type="entry name" value="Electron Transport, Fmn-binding Protein, Chain A"/>
    <property type="match status" value="1"/>
</dbReference>
<dbReference type="Pfam" id="PF01243">
    <property type="entry name" value="PNPOx_N"/>
    <property type="match status" value="1"/>
</dbReference>
<reference evidence="2" key="2">
    <citation type="submission" date="2021-04" db="EMBL/GenBank/DDBJ databases">
        <authorList>
            <person name="Dong X."/>
        </authorList>
    </citation>
    <scope>NUCLEOTIDE SEQUENCE</scope>
    <source>
        <strain evidence="2">LLY</strain>
    </source>
</reference>
<protein>
    <submittedName>
        <fullName evidence="2">Pyridoxamine 5'-phosphate oxidase family protein</fullName>
    </submittedName>
</protein>
<feature type="domain" description="Pyridoxamine 5'-phosphate oxidase N-terminal" evidence="1">
    <location>
        <begin position="3"/>
        <end position="128"/>
    </location>
</feature>
<dbReference type="InterPro" id="IPR012349">
    <property type="entry name" value="Split_barrel_FMN-bd"/>
</dbReference>
<name>A0A9E4ZJS1_9EURY</name>
<evidence type="ECO:0000313" key="3">
    <source>
        <dbReference type="Proteomes" id="UP001056766"/>
    </source>
</evidence>
<dbReference type="PANTHER" id="PTHR40660">
    <property type="entry name" value="5'-PHOSPHATE OXIDASE PUTATIVE DOMAIN-CONTAINING PROTEIN-RELATED"/>
    <property type="match status" value="1"/>
</dbReference>
<dbReference type="SUPFAM" id="SSF50475">
    <property type="entry name" value="FMN-binding split barrel"/>
    <property type="match status" value="1"/>
</dbReference>
<accession>A0A9E4ZJS1</accession>
<evidence type="ECO:0000259" key="1">
    <source>
        <dbReference type="Pfam" id="PF01243"/>
    </source>
</evidence>
<evidence type="ECO:0000313" key="2">
    <source>
        <dbReference type="EMBL" id="MCM1987724.1"/>
    </source>
</evidence>
<dbReference type="Proteomes" id="UP001056766">
    <property type="component" value="Unassembled WGS sequence"/>
</dbReference>
<keyword evidence="3" id="KW-1185">Reference proteome</keyword>
<gene>
    <name evidence="2" type="ORF">KDK67_12165</name>
</gene>
<dbReference type="AlphaFoldDB" id="A0A9E4ZJS1"/>
<sequence>MKMSEEIQEMINENVVHLATTSNDGKPNVVPVGAIRAISDSELLIVDVLFDKTKKNLLENPHVAIAVEVLGKESPSAYQLKGQAQIFTSGEVFEKAEEMVEELRKRHSRHSNIKLKSAVLVEVEEIYSTVRHKKGGE</sequence>
<proteinExistence type="predicted"/>
<dbReference type="InterPro" id="IPR011576">
    <property type="entry name" value="Pyridox_Oxase_N"/>
</dbReference>
<comment type="caution">
    <text evidence="2">The sequence shown here is derived from an EMBL/GenBank/DDBJ whole genome shotgun (WGS) entry which is preliminary data.</text>
</comment>
<dbReference type="RefSeq" id="WP_250869065.1">
    <property type="nucleotide sequence ID" value="NZ_JAGSOI010000067.1"/>
</dbReference>
<dbReference type="EMBL" id="JAGSOI010000067">
    <property type="protein sequence ID" value="MCM1987724.1"/>
    <property type="molecule type" value="Genomic_DNA"/>
</dbReference>